<gene>
    <name evidence="1" type="ORF">AFUS01_LOCUS11641</name>
</gene>
<evidence type="ECO:0000313" key="1">
    <source>
        <dbReference type="EMBL" id="CAG7722510.1"/>
    </source>
</evidence>
<accession>A0A8J2P3B8</accession>
<protein>
    <submittedName>
        <fullName evidence="1">Uncharacterized protein</fullName>
    </submittedName>
</protein>
<feature type="non-terminal residue" evidence="1">
    <location>
        <position position="1"/>
    </location>
</feature>
<sequence length="115" mass="13247">MTHARFWARFRLCFTGHFWKDENKYSCVNRSSIVSSSLRKESDAKLMALTELEISFNRKIYNAKIEYGGSTQKDVISYSKILETKNGSGHSEEILLANEPIRAKRKPRDLGSEID</sequence>
<comment type="caution">
    <text evidence="1">The sequence shown here is derived from an EMBL/GenBank/DDBJ whole genome shotgun (WGS) entry which is preliminary data.</text>
</comment>
<evidence type="ECO:0000313" key="2">
    <source>
        <dbReference type="Proteomes" id="UP000708208"/>
    </source>
</evidence>
<dbReference type="AlphaFoldDB" id="A0A8J2P3B8"/>
<name>A0A8J2P3B8_9HEXA</name>
<organism evidence="1 2">
    <name type="scientific">Allacma fusca</name>
    <dbReference type="NCBI Taxonomy" id="39272"/>
    <lineage>
        <taxon>Eukaryota</taxon>
        <taxon>Metazoa</taxon>
        <taxon>Ecdysozoa</taxon>
        <taxon>Arthropoda</taxon>
        <taxon>Hexapoda</taxon>
        <taxon>Collembola</taxon>
        <taxon>Symphypleona</taxon>
        <taxon>Sminthuridae</taxon>
        <taxon>Allacma</taxon>
    </lineage>
</organism>
<proteinExistence type="predicted"/>
<reference evidence="1" key="1">
    <citation type="submission" date="2021-06" db="EMBL/GenBank/DDBJ databases">
        <authorList>
            <person name="Hodson N. C."/>
            <person name="Mongue J. A."/>
            <person name="Jaron S. K."/>
        </authorList>
    </citation>
    <scope>NUCLEOTIDE SEQUENCE</scope>
</reference>
<dbReference type="EMBL" id="CAJVCH010090008">
    <property type="protein sequence ID" value="CAG7722510.1"/>
    <property type="molecule type" value="Genomic_DNA"/>
</dbReference>
<dbReference type="Proteomes" id="UP000708208">
    <property type="component" value="Unassembled WGS sequence"/>
</dbReference>
<keyword evidence="2" id="KW-1185">Reference proteome</keyword>